<dbReference type="PANTHER" id="PTHR19229:SF250">
    <property type="entry name" value="ABC TRANSPORTER DOMAIN-CONTAINING PROTEIN-RELATED"/>
    <property type="match status" value="1"/>
</dbReference>
<dbReference type="STRING" id="29170.A0A368GJA2"/>
<dbReference type="GO" id="GO:0005319">
    <property type="term" value="F:lipid transporter activity"/>
    <property type="evidence" value="ECO:0007669"/>
    <property type="project" value="TreeGrafter"/>
</dbReference>
<dbReference type="GO" id="GO:0016887">
    <property type="term" value="F:ATP hydrolysis activity"/>
    <property type="evidence" value="ECO:0007669"/>
    <property type="project" value="InterPro"/>
</dbReference>
<keyword evidence="1" id="KW-1133">Transmembrane helix</keyword>
<feature type="transmembrane region" description="Helical" evidence="1">
    <location>
        <begin position="6"/>
        <end position="27"/>
    </location>
</feature>
<sequence>MDSSRMGILLPMIFLGVQGFIYWYFVFNREQNHSSRLFSHFKHGGKSSWFKDSKYDGRKLKSDGGCTGEDSDVVAEKARVETMNKQETPVIVDNVKKWYGDQNAVKGVSFHVEKGECFGLLGVNGAGKTSTFQMLTGENDINYGDAFICGSSVRTDWRIACANVGYCPQFDAVLEEMTGEETLYMFARIRGIPKKDVPEKVSAVIHTIGIGGYAKMQIKGYSGGNKRRLSLGIALIGMPPVLLLDEPTTGVDPKAHRTIWNIFAG</sequence>
<evidence type="ECO:0000259" key="2">
    <source>
        <dbReference type="PROSITE" id="PS50893"/>
    </source>
</evidence>
<evidence type="ECO:0000313" key="3">
    <source>
        <dbReference type="EMBL" id="RCN44473.1"/>
    </source>
</evidence>
<dbReference type="AlphaFoldDB" id="A0A368GJA2"/>
<dbReference type="GO" id="GO:0016020">
    <property type="term" value="C:membrane"/>
    <property type="evidence" value="ECO:0007669"/>
    <property type="project" value="InterPro"/>
</dbReference>
<dbReference type="Pfam" id="PF00005">
    <property type="entry name" value="ABC_tran"/>
    <property type="match status" value="1"/>
</dbReference>
<organism evidence="3 4">
    <name type="scientific">Ancylostoma caninum</name>
    <name type="common">Dog hookworm</name>
    <dbReference type="NCBI Taxonomy" id="29170"/>
    <lineage>
        <taxon>Eukaryota</taxon>
        <taxon>Metazoa</taxon>
        <taxon>Ecdysozoa</taxon>
        <taxon>Nematoda</taxon>
        <taxon>Chromadorea</taxon>
        <taxon>Rhabditida</taxon>
        <taxon>Rhabditina</taxon>
        <taxon>Rhabditomorpha</taxon>
        <taxon>Strongyloidea</taxon>
        <taxon>Ancylostomatidae</taxon>
        <taxon>Ancylostomatinae</taxon>
        <taxon>Ancylostoma</taxon>
    </lineage>
</organism>
<dbReference type="InterPro" id="IPR017871">
    <property type="entry name" value="ABC_transporter-like_CS"/>
</dbReference>
<evidence type="ECO:0000256" key="1">
    <source>
        <dbReference type="SAM" id="Phobius"/>
    </source>
</evidence>
<dbReference type="Gene3D" id="3.40.50.300">
    <property type="entry name" value="P-loop containing nucleotide triphosphate hydrolases"/>
    <property type="match status" value="1"/>
</dbReference>
<reference evidence="3 4" key="1">
    <citation type="submission" date="2014-10" db="EMBL/GenBank/DDBJ databases">
        <title>Draft genome of the hookworm Ancylostoma caninum.</title>
        <authorList>
            <person name="Mitreva M."/>
        </authorList>
    </citation>
    <scope>NUCLEOTIDE SEQUENCE [LARGE SCALE GENOMIC DNA]</scope>
    <source>
        <strain evidence="3 4">Baltimore</strain>
    </source>
</reference>
<dbReference type="GO" id="GO:0140359">
    <property type="term" value="F:ABC-type transporter activity"/>
    <property type="evidence" value="ECO:0007669"/>
    <property type="project" value="InterPro"/>
</dbReference>
<feature type="domain" description="ABC transporter" evidence="2">
    <location>
        <begin position="90"/>
        <end position="264"/>
    </location>
</feature>
<dbReference type="PANTHER" id="PTHR19229">
    <property type="entry name" value="ATP-BINDING CASSETTE TRANSPORTER SUBFAMILY A ABCA"/>
    <property type="match status" value="1"/>
</dbReference>
<dbReference type="PROSITE" id="PS00211">
    <property type="entry name" value="ABC_TRANSPORTER_1"/>
    <property type="match status" value="1"/>
</dbReference>
<dbReference type="GO" id="GO:0005524">
    <property type="term" value="F:ATP binding"/>
    <property type="evidence" value="ECO:0007669"/>
    <property type="project" value="UniProtKB-KW"/>
</dbReference>
<comment type="caution">
    <text evidence="3">The sequence shown here is derived from an EMBL/GenBank/DDBJ whole genome shotgun (WGS) entry which is preliminary data.</text>
</comment>
<dbReference type="OrthoDB" id="10255969at2759"/>
<dbReference type="InterPro" id="IPR026082">
    <property type="entry name" value="ABCA"/>
</dbReference>
<dbReference type="PROSITE" id="PS50893">
    <property type="entry name" value="ABC_TRANSPORTER_2"/>
    <property type="match status" value="1"/>
</dbReference>
<protein>
    <submittedName>
        <fullName evidence="3">ABC transporter, ATP-binding protein</fullName>
    </submittedName>
</protein>
<dbReference type="CDD" id="cd03263">
    <property type="entry name" value="ABC_subfamily_A"/>
    <property type="match status" value="1"/>
</dbReference>
<dbReference type="InterPro" id="IPR027417">
    <property type="entry name" value="P-loop_NTPase"/>
</dbReference>
<dbReference type="EMBL" id="JOJR01000128">
    <property type="protein sequence ID" value="RCN44473.1"/>
    <property type="molecule type" value="Genomic_DNA"/>
</dbReference>
<evidence type="ECO:0000313" key="4">
    <source>
        <dbReference type="Proteomes" id="UP000252519"/>
    </source>
</evidence>
<gene>
    <name evidence="3" type="ORF">ANCCAN_09540</name>
</gene>
<keyword evidence="1" id="KW-0812">Transmembrane</keyword>
<keyword evidence="3" id="KW-0067">ATP-binding</keyword>
<dbReference type="InterPro" id="IPR003439">
    <property type="entry name" value="ABC_transporter-like_ATP-bd"/>
</dbReference>
<feature type="non-terminal residue" evidence="3">
    <location>
        <position position="265"/>
    </location>
</feature>
<keyword evidence="1" id="KW-0472">Membrane</keyword>
<dbReference type="SUPFAM" id="SSF52540">
    <property type="entry name" value="P-loop containing nucleoside triphosphate hydrolases"/>
    <property type="match status" value="1"/>
</dbReference>
<name>A0A368GJA2_ANCCA</name>
<proteinExistence type="predicted"/>
<accession>A0A368GJA2</accession>
<keyword evidence="4" id="KW-1185">Reference proteome</keyword>
<keyword evidence="3" id="KW-0547">Nucleotide-binding</keyword>
<dbReference type="Proteomes" id="UP000252519">
    <property type="component" value="Unassembled WGS sequence"/>
</dbReference>